<dbReference type="GO" id="GO:0015074">
    <property type="term" value="P:DNA integration"/>
    <property type="evidence" value="ECO:0007669"/>
    <property type="project" value="UniProtKB-KW"/>
</dbReference>
<dbReference type="InterPro" id="IPR025827">
    <property type="entry name" value="Zn_ribbon_recom_dom"/>
</dbReference>
<dbReference type="AlphaFoldDB" id="A0A6N9Q1R8"/>
<evidence type="ECO:0000256" key="6">
    <source>
        <dbReference type="SAM" id="Coils"/>
    </source>
</evidence>
<evidence type="ECO:0000259" key="8">
    <source>
        <dbReference type="PROSITE" id="PS51737"/>
    </source>
</evidence>
<evidence type="ECO:0000256" key="1">
    <source>
        <dbReference type="ARBA" id="ARBA00022908"/>
    </source>
</evidence>
<evidence type="ECO:0000256" key="3">
    <source>
        <dbReference type="ARBA" id="ARBA00023172"/>
    </source>
</evidence>
<dbReference type="Pfam" id="PF00239">
    <property type="entry name" value="Resolvase"/>
    <property type="match status" value="1"/>
</dbReference>
<dbReference type="Gene3D" id="3.40.50.1390">
    <property type="entry name" value="Resolvase, N-terminal catalytic domain"/>
    <property type="match status" value="1"/>
</dbReference>
<proteinExistence type="predicted"/>
<keyword evidence="3" id="KW-0233">DNA recombination</keyword>
<dbReference type="InterPro" id="IPR036162">
    <property type="entry name" value="Resolvase-like_N_sf"/>
</dbReference>
<feature type="coiled-coil region" evidence="6">
    <location>
        <begin position="355"/>
        <end position="382"/>
    </location>
</feature>
<dbReference type="Gene3D" id="3.90.1750.20">
    <property type="entry name" value="Putative Large Serine Recombinase, Chain B, Domain 2"/>
    <property type="match status" value="1"/>
</dbReference>
<dbReference type="InterPro" id="IPR038109">
    <property type="entry name" value="DNA_bind_recomb_sf"/>
</dbReference>
<gene>
    <name evidence="9" type="ORF">ERL59_03805</name>
</gene>
<evidence type="ECO:0000313" key="9">
    <source>
        <dbReference type="EMBL" id="NBI28084.1"/>
    </source>
</evidence>
<dbReference type="Proteomes" id="UP000448943">
    <property type="component" value="Unassembled WGS sequence"/>
</dbReference>
<dbReference type="Pfam" id="PF07508">
    <property type="entry name" value="Recombinase"/>
    <property type="match status" value="1"/>
</dbReference>
<sequence>MRAAMYIRVSTEEQAKEGYSIEAQKELCLRWINEKGYDFVESYIDDGYSAKNLKRPDVSKMLEDVKNKKIDILVFWRMNRLTRSLKDKLFLFETFEKYQVNLKSLTEEIDTTTAAGRMVTNLLVSVSQGEREQISENVHSTMMELALKGKRNGGPIPYGYKDEDGKLIINDDEAKIVRRIYDLYQQNKGIRFICKLFNQEGVYKNGNIWADQTIYYILTNPVYCGKIRWNNRNFNGKPTGNEVIVDAEHEPIISEEEFNKVQLMREARKQKGKVVTSTFPFTGILKCGRCGHGMIGGSRRVKNGRKRYYKCVGRFNYGLCDMPIIAEESFTSTFLNSLTMNEKELTFLIDIKKSIKSENTEENDLKRELEQIKKRKKKWQIAYANDVISLDELKQHTNDDRGREEVILAKLKIAPSKYEESPWTKQQMVQELIKIKEVWNEIDDTNRKLFINELFDYITIDTNVTKAIGGPGKFVPVTIKEWEFKH</sequence>
<dbReference type="SMART" id="SM00857">
    <property type="entry name" value="Resolvase"/>
    <property type="match status" value="1"/>
</dbReference>
<keyword evidence="10" id="KW-1185">Reference proteome</keyword>
<evidence type="ECO:0000256" key="4">
    <source>
        <dbReference type="PIRSR" id="PIRSR606118-50"/>
    </source>
</evidence>
<organism evidence="9 10">
    <name type="scientific">Chengkuizengella marina</name>
    <dbReference type="NCBI Taxonomy" id="2507566"/>
    <lineage>
        <taxon>Bacteria</taxon>
        <taxon>Bacillati</taxon>
        <taxon>Bacillota</taxon>
        <taxon>Bacilli</taxon>
        <taxon>Bacillales</taxon>
        <taxon>Paenibacillaceae</taxon>
        <taxon>Chengkuizengella</taxon>
    </lineage>
</organism>
<name>A0A6N9Q1R8_9BACL</name>
<keyword evidence="1" id="KW-0229">DNA integration</keyword>
<dbReference type="InterPro" id="IPR006118">
    <property type="entry name" value="Recombinase_CS"/>
</dbReference>
<dbReference type="PANTHER" id="PTHR30461">
    <property type="entry name" value="DNA-INVERTASE FROM LAMBDOID PROPHAGE"/>
    <property type="match status" value="1"/>
</dbReference>
<dbReference type="SUPFAM" id="SSF53041">
    <property type="entry name" value="Resolvase-like"/>
    <property type="match status" value="1"/>
</dbReference>
<dbReference type="Pfam" id="PF13408">
    <property type="entry name" value="Zn_ribbon_recom"/>
    <property type="match status" value="1"/>
</dbReference>
<protein>
    <submittedName>
        <fullName evidence="9">Recombinase family protein</fullName>
    </submittedName>
</protein>
<accession>A0A6N9Q1R8</accession>
<comment type="caution">
    <text evidence="9">The sequence shown here is derived from an EMBL/GenBank/DDBJ whole genome shotgun (WGS) entry which is preliminary data.</text>
</comment>
<dbReference type="RefSeq" id="WP_160644702.1">
    <property type="nucleotide sequence ID" value="NZ_SIJB01000009.1"/>
</dbReference>
<evidence type="ECO:0000259" key="7">
    <source>
        <dbReference type="PROSITE" id="PS51736"/>
    </source>
</evidence>
<dbReference type="PROSITE" id="PS00397">
    <property type="entry name" value="RECOMBINASES_1"/>
    <property type="match status" value="1"/>
</dbReference>
<feature type="domain" description="Resolvase/invertase-type recombinase catalytic" evidence="7">
    <location>
        <begin position="2"/>
        <end position="149"/>
    </location>
</feature>
<dbReference type="GO" id="GO:0003677">
    <property type="term" value="F:DNA binding"/>
    <property type="evidence" value="ECO:0007669"/>
    <property type="project" value="UniProtKB-KW"/>
</dbReference>
<evidence type="ECO:0000313" key="10">
    <source>
        <dbReference type="Proteomes" id="UP000448943"/>
    </source>
</evidence>
<dbReference type="InterPro" id="IPR050639">
    <property type="entry name" value="SSR_resolvase"/>
</dbReference>
<dbReference type="InterPro" id="IPR006119">
    <property type="entry name" value="Resolv_N"/>
</dbReference>
<dbReference type="InterPro" id="IPR011109">
    <property type="entry name" value="DNA_bind_recombinase_dom"/>
</dbReference>
<keyword evidence="6" id="KW-0175">Coiled coil</keyword>
<dbReference type="PROSITE" id="PS51736">
    <property type="entry name" value="RECOMBINASES_3"/>
    <property type="match status" value="1"/>
</dbReference>
<dbReference type="PROSITE" id="PS51737">
    <property type="entry name" value="RECOMBINASE_DNA_BIND"/>
    <property type="match status" value="1"/>
</dbReference>
<dbReference type="GO" id="GO:0000150">
    <property type="term" value="F:DNA strand exchange activity"/>
    <property type="evidence" value="ECO:0007669"/>
    <property type="project" value="InterPro"/>
</dbReference>
<dbReference type="EMBL" id="SIJB01000009">
    <property type="protein sequence ID" value="NBI28084.1"/>
    <property type="molecule type" value="Genomic_DNA"/>
</dbReference>
<reference evidence="9 10" key="1">
    <citation type="submission" date="2019-01" db="EMBL/GenBank/DDBJ databases">
        <title>Chengkuizengella sp. nov., isolated from deep-sea sediment of East Pacific Ocean.</title>
        <authorList>
            <person name="Yang J."/>
            <person name="Lai Q."/>
            <person name="Shao Z."/>
        </authorList>
    </citation>
    <scope>NUCLEOTIDE SEQUENCE [LARGE SCALE GENOMIC DNA]</scope>
    <source>
        <strain evidence="9 10">YPA3-1-1</strain>
    </source>
</reference>
<feature type="domain" description="Recombinase" evidence="8">
    <location>
        <begin position="157"/>
        <end position="271"/>
    </location>
</feature>
<keyword evidence="2" id="KW-0238">DNA-binding</keyword>
<evidence type="ECO:0000256" key="2">
    <source>
        <dbReference type="ARBA" id="ARBA00023125"/>
    </source>
</evidence>
<evidence type="ECO:0000256" key="5">
    <source>
        <dbReference type="PROSITE-ProRule" id="PRU10137"/>
    </source>
</evidence>
<dbReference type="OrthoDB" id="9811097at2"/>
<dbReference type="CDD" id="cd00338">
    <property type="entry name" value="Ser_Recombinase"/>
    <property type="match status" value="1"/>
</dbReference>
<feature type="active site" description="O-(5'-phospho-DNA)-serine intermediate" evidence="4 5">
    <location>
        <position position="10"/>
    </location>
</feature>
<dbReference type="PANTHER" id="PTHR30461:SF23">
    <property type="entry name" value="DNA RECOMBINASE-RELATED"/>
    <property type="match status" value="1"/>
</dbReference>